<comment type="similarity">
    <text evidence="1">Belongs to the AHA1 family.</text>
</comment>
<evidence type="ECO:0000256" key="1">
    <source>
        <dbReference type="ARBA" id="ARBA00006817"/>
    </source>
</evidence>
<organism evidence="3 4">
    <name type="scientific">Kuraishia capsulata CBS 1993</name>
    <dbReference type="NCBI Taxonomy" id="1382522"/>
    <lineage>
        <taxon>Eukaryota</taxon>
        <taxon>Fungi</taxon>
        <taxon>Dikarya</taxon>
        <taxon>Ascomycota</taxon>
        <taxon>Saccharomycotina</taxon>
        <taxon>Pichiomycetes</taxon>
        <taxon>Pichiales</taxon>
        <taxon>Pichiaceae</taxon>
        <taxon>Kuraishia</taxon>
    </lineage>
</organism>
<dbReference type="InterPro" id="IPR036338">
    <property type="entry name" value="Aha1"/>
</dbReference>
<dbReference type="GO" id="GO:0051087">
    <property type="term" value="F:protein-folding chaperone binding"/>
    <property type="evidence" value="ECO:0007669"/>
    <property type="project" value="InterPro"/>
</dbReference>
<name>W6MQ99_9ASCO</name>
<dbReference type="SMART" id="SM01000">
    <property type="entry name" value="Aha1_N"/>
    <property type="match status" value="1"/>
</dbReference>
<proteinExistence type="inferred from homology"/>
<dbReference type="PANTHER" id="PTHR13009:SF15">
    <property type="entry name" value="HSP90 CO-CHAPERONE HCH1"/>
    <property type="match status" value="1"/>
</dbReference>
<dbReference type="GO" id="GO:0006457">
    <property type="term" value="P:protein folding"/>
    <property type="evidence" value="ECO:0007669"/>
    <property type="project" value="TreeGrafter"/>
</dbReference>
<evidence type="ECO:0000313" key="4">
    <source>
        <dbReference type="Proteomes" id="UP000019384"/>
    </source>
</evidence>
<dbReference type="GO" id="GO:0005829">
    <property type="term" value="C:cytosol"/>
    <property type="evidence" value="ECO:0007669"/>
    <property type="project" value="TreeGrafter"/>
</dbReference>
<dbReference type="SUPFAM" id="SSF103111">
    <property type="entry name" value="Activator of Hsp90 ATPase, Aha1"/>
    <property type="match status" value="1"/>
</dbReference>
<evidence type="ECO:0000259" key="2">
    <source>
        <dbReference type="SMART" id="SM01000"/>
    </source>
</evidence>
<dbReference type="AlphaFoldDB" id="W6MQ99"/>
<dbReference type="STRING" id="1382522.W6MQ99"/>
<dbReference type="RefSeq" id="XP_022460908.1">
    <property type="nucleotide sequence ID" value="XM_022606036.1"/>
</dbReference>
<reference evidence="3" key="2">
    <citation type="submission" date="2014-02" db="EMBL/GenBank/DDBJ databases">
        <title>Complete DNA sequence of /Kuraishia capsulata/ illustrates novel genomic features among budding yeasts (/Saccharomycotina/).</title>
        <authorList>
            <person name="Morales L."/>
            <person name="Noel B."/>
            <person name="Porcel B."/>
            <person name="Marcet-Houben M."/>
            <person name="Hullo M-F."/>
            <person name="Sacerdot C."/>
            <person name="Tekaia F."/>
            <person name="Leh-Louis V."/>
            <person name="Despons L."/>
            <person name="Khanna V."/>
            <person name="Aury J-M."/>
            <person name="Barbe V."/>
            <person name="Couloux A."/>
            <person name="Labadie K."/>
            <person name="Pelletier E."/>
            <person name="Souciet J-L."/>
            <person name="Boekhout T."/>
            <person name="Gabaldon T."/>
            <person name="Wincker P."/>
            <person name="Dujon B."/>
        </authorList>
    </citation>
    <scope>NUCLEOTIDE SEQUENCE</scope>
    <source>
        <strain evidence="3">CBS 1993</strain>
    </source>
</reference>
<gene>
    <name evidence="3" type="ORF">KUCA_T00004904001</name>
</gene>
<dbReference type="HOGENOM" id="CLU_132818_0_0_1"/>
<dbReference type="Gene3D" id="3.15.10.20">
    <property type="entry name" value="Activator of Hsp90 ATPase Aha1, N-terminal domain"/>
    <property type="match status" value="1"/>
</dbReference>
<keyword evidence="4" id="KW-1185">Reference proteome</keyword>
<dbReference type="GeneID" id="34522296"/>
<dbReference type="Proteomes" id="UP000019384">
    <property type="component" value="Unassembled WGS sequence"/>
</dbReference>
<dbReference type="GO" id="GO:0001671">
    <property type="term" value="F:ATPase activator activity"/>
    <property type="evidence" value="ECO:0007669"/>
    <property type="project" value="InterPro"/>
</dbReference>
<protein>
    <recommendedName>
        <fullName evidence="2">Activator of Hsp90 ATPase AHSA1-like N-terminal domain-containing protein</fullName>
    </recommendedName>
</protein>
<dbReference type="InterPro" id="IPR015310">
    <property type="entry name" value="AHSA1-like_N"/>
</dbReference>
<dbReference type="OrthoDB" id="567237at2759"/>
<feature type="domain" description="Activator of Hsp90 ATPase AHSA1-like N-terminal" evidence="2">
    <location>
        <begin position="13"/>
        <end position="142"/>
    </location>
</feature>
<sequence>MVVHNPNNWHWVDKNCLPWSKQYLDEKLLPVSLAQDGYDIHVVSIKSLTGDCDVTQRKGKIRCIYDMKLEFEVEYKEGDATSLFTVTIPELFHDQDEDEYIFNVSGTGDSEHRTKVTKLFVPVVRTTLMKFQPDLLASHDEQLKHSTNPN</sequence>
<dbReference type="PANTHER" id="PTHR13009">
    <property type="entry name" value="HEAT SHOCK PROTEIN 90 HSP90 CO-CHAPERONE AHA-1"/>
    <property type="match status" value="1"/>
</dbReference>
<dbReference type="Pfam" id="PF09229">
    <property type="entry name" value="Aha1_N"/>
    <property type="match status" value="1"/>
</dbReference>
<reference evidence="3" key="1">
    <citation type="submission" date="2013-12" db="EMBL/GenBank/DDBJ databases">
        <authorList>
            <person name="Genoscope - CEA"/>
        </authorList>
    </citation>
    <scope>NUCLEOTIDE SEQUENCE</scope>
    <source>
        <strain evidence="3">CBS 1993</strain>
    </source>
</reference>
<evidence type="ECO:0000313" key="3">
    <source>
        <dbReference type="EMBL" id="CDK28919.1"/>
    </source>
</evidence>
<accession>W6MQ99</accession>
<dbReference type="EMBL" id="HG793130">
    <property type="protein sequence ID" value="CDK28919.1"/>
    <property type="molecule type" value="Genomic_DNA"/>
</dbReference>